<keyword evidence="4" id="KW-1185">Reference proteome</keyword>
<dbReference type="Pfam" id="PF14145">
    <property type="entry name" value="YrhK"/>
    <property type="match status" value="1"/>
</dbReference>
<keyword evidence="1" id="KW-0812">Transmembrane</keyword>
<keyword evidence="1" id="KW-0472">Membrane</keyword>
<dbReference type="AlphaFoldDB" id="A0A0M6ZNP1"/>
<evidence type="ECO:0000313" key="3">
    <source>
        <dbReference type="EMBL" id="CTQ63967.1"/>
    </source>
</evidence>
<dbReference type="RefSeq" id="WP_081450459.1">
    <property type="nucleotide sequence ID" value="NZ_CXWD01000001.1"/>
</dbReference>
<proteinExistence type="predicted"/>
<organism evidence="3 4">
    <name type="scientific">Roseibium alexandrii</name>
    <dbReference type="NCBI Taxonomy" id="388408"/>
    <lineage>
        <taxon>Bacteria</taxon>
        <taxon>Pseudomonadati</taxon>
        <taxon>Pseudomonadota</taxon>
        <taxon>Alphaproteobacteria</taxon>
        <taxon>Hyphomicrobiales</taxon>
        <taxon>Stappiaceae</taxon>
        <taxon>Roseibium</taxon>
    </lineage>
</organism>
<dbReference type="InterPro" id="IPR025424">
    <property type="entry name" value="YrhK_domain"/>
</dbReference>
<dbReference type="EMBL" id="CXWD01000001">
    <property type="protein sequence ID" value="CTQ63967.1"/>
    <property type="molecule type" value="Genomic_DNA"/>
</dbReference>
<feature type="domain" description="YrhK" evidence="2">
    <location>
        <begin position="22"/>
        <end position="74"/>
    </location>
</feature>
<feature type="transmembrane region" description="Helical" evidence="1">
    <location>
        <begin position="29"/>
        <end position="47"/>
    </location>
</feature>
<reference evidence="4" key="1">
    <citation type="submission" date="2015-07" db="EMBL/GenBank/DDBJ databases">
        <authorList>
            <person name="Rodrigo-Torres Lidia"/>
            <person name="Arahal R.David."/>
        </authorList>
    </citation>
    <scope>NUCLEOTIDE SEQUENCE [LARGE SCALE GENOMIC DNA]</scope>
    <source>
        <strain evidence="4">CECT 5112</strain>
    </source>
</reference>
<accession>A0A0M6ZNP1</accession>
<name>A0A0M6ZNP1_9HYPH</name>
<feature type="transmembrane region" description="Helical" evidence="1">
    <location>
        <begin position="53"/>
        <end position="71"/>
    </location>
</feature>
<protein>
    <recommendedName>
        <fullName evidence="2">YrhK domain-containing protein</fullName>
    </recommendedName>
</protein>
<gene>
    <name evidence="3" type="ORF">LAX5112_00131</name>
</gene>
<evidence type="ECO:0000313" key="4">
    <source>
        <dbReference type="Proteomes" id="UP000053235"/>
    </source>
</evidence>
<dbReference type="OrthoDB" id="5862062at2"/>
<dbReference type="Proteomes" id="UP000053235">
    <property type="component" value="Unassembled WGS sequence"/>
</dbReference>
<keyword evidence="1" id="KW-1133">Transmembrane helix</keyword>
<evidence type="ECO:0000256" key="1">
    <source>
        <dbReference type="SAM" id="Phobius"/>
    </source>
</evidence>
<evidence type="ECO:0000259" key="2">
    <source>
        <dbReference type="Pfam" id="PF14145"/>
    </source>
</evidence>
<dbReference type="STRING" id="388408.LAX5112_00131"/>
<sequence>MSKLFDHSLRSASPDHAEIVRKYELYRTIVEFLAALMFVIGSIFFFYESLLYAGTWLFLIGSILFGVRPTIRLLLELKLANLPVPKEFRPYGAPPVDEPVSR</sequence>